<comment type="caution">
    <text evidence="2">The sequence shown here is derived from an EMBL/GenBank/DDBJ whole genome shotgun (WGS) entry which is preliminary data.</text>
</comment>
<sequence length="326" mass="36989">YIRLPFNSEYPGQPSVLKSTAKDIVKFMKEAWNLKTPELIICVTGGAQELETIPTRIRDAFKRSLIAAAVTTGNKSKTHNLKKELVGKTYPTRELLRTYALEGVLNKLAKFECYEDLLFDSEQSESTEKKRIKKYQNVDAKDPVNMCDLDMNHTHYLLLDDKRGAGSEWKNMHSGQKINCRADLILDLRSEIEEESTFIWNPPTITNKLTPAIAIIVEKTANLFSKINDLSTEEQTELIVDIAEDLKAVLLADIGKATSERKSISHLREASRQANVLKTNVDKFQELLSPSKCQTSFNERKQLAEAMMIMANKLHTGDKRIENADR</sequence>
<dbReference type="GO" id="GO:0030001">
    <property type="term" value="P:metal ion transport"/>
    <property type="evidence" value="ECO:0007669"/>
    <property type="project" value="TreeGrafter"/>
</dbReference>
<dbReference type="InterPro" id="IPR050927">
    <property type="entry name" value="TRPM"/>
</dbReference>
<feature type="domain" description="TRPM SLOG" evidence="1">
    <location>
        <begin position="18"/>
        <end position="73"/>
    </location>
</feature>
<dbReference type="Proteomes" id="UP000677228">
    <property type="component" value="Unassembled WGS sequence"/>
</dbReference>
<evidence type="ECO:0000313" key="4">
    <source>
        <dbReference type="Proteomes" id="UP000677228"/>
    </source>
</evidence>
<dbReference type="Pfam" id="PF18139">
    <property type="entry name" value="LSDAT_euk"/>
    <property type="match status" value="1"/>
</dbReference>
<proteinExistence type="predicted"/>
<gene>
    <name evidence="2" type="ORF">OVA965_LOCUS10954</name>
    <name evidence="3" type="ORF">TMI583_LOCUS10950</name>
</gene>
<dbReference type="Proteomes" id="UP000682733">
    <property type="component" value="Unassembled WGS sequence"/>
</dbReference>
<feature type="non-terminal residue" evidence="2">
    <location>
        <position position="1"/>
    </location>
</feature>
<dbReference type="InterPro" id="IPR041491">
    <property type="entry name" value="TRPM_SLOG"/>
</dbReference>
<dbReference type="EMBL" id="CAJOBA010004145">
    <property type="protein sequence ID" value="CAF3704241.1"/>
    <property type="molecule type" value="Genomic_DNA"/>
</dbReference>
<evidence type="ECO:0000313" key="2">
    <source>
        <dbReference type="EMBL" id="CAF0927293.1"/>
    </source>
</evidence>
<dbReference type="EMBL" id="CAJNOK010004143">
    <property type="protein sequence ID" value="CAF0927293.1"/>
    <property type="molecule type" value="Genomic_DNA"/>
</dbReference>
<evidence type="ECO:0000259" key="1">
    <source>
        <dbReference type="Pfam" id="PF18139"/>
    </source>
</evidence>
<accession>A0A8S2DMC7</accession>
<organism evidence="2 4">
    <name type="scientific">Didymodactylos carnosus</name>
    <dbReference type="NCBI Taxonomy" id="1234261"/>
    <lineage>
        <taxon>Eukaryota</taxon>
        <taxon>Metazoa</taxon>
        <taxon>Spiralia</taxon>
        <taxon>Gnathifera</taxon>
        <taxon>Rotifera</taxon>
        <taxon>Eurotatoria</taxon>
        <taxon>Bdelloidea</taxon>
        <taxon>Philodinida</taxon>
        <taxon>Philodinidae</taxon>
        <taxon>Didymodactylos</taxon>
    </lineage>
</organism>
<dbReference type="GO" id="GO:0005261">
    <property type="term" value="F:monoatomic cation channel activity"/>
    <property type="evidence" value="ECO:0007669"/>
    <property type="project" value="TreeGrafter"/>
</dbReference>
<dbReference type="PANTHER" id="PTHR13800:SF43">
    <property type="entry name" value="ION_TRANS DOMAIN-CONTAINING PROTEIN"/>
    <property type="match status" value="1"/>
</dbReference>
<name>A0A8S2DMC7_9BILA</name>
<reference evidence="2" key="1">
    <citation type="submission" date="2021-02" db="EMBL/GenBank/DDBJ databases">
        <authorList>
            <person name="Nowell W R."/>
        </authorList>
    </citation>
    <scope>NUCLEOTIDE SEQUENCE</scope>
</reference>
<protein>
    <recommendedName>
        <fullName evidence="1">TRPM SLOG domain-containing protein</fullName>
    </recommendedName>
</protein>
<dbReference type="AlphaFoldDB" id="A0A8S2DMC7"/>
<evidence type="ECO:0000313" key="3">
    <source>
        <dbReference type="EMBL" id="CAF3704241.1"/>
    </source>
</evidence>
<dbReference type="GO" id="GO:0005886">
    <property type="term" value="C:plasma membrane"/>
    <property type="evidence" value="ECO:0007669"/>
    <property type="project" value="TreeGrafter"/>
</dbReference>
<dbReference type="PANTHER" id="PTHR13800">
    <property type="entry name" value="TRANSIENT RECEPTOR POTENTIAL CATION CHANNEL, SUBFAMILY M, MEMBER 6"/>
    <property type="match status" value="1"/>
</dbReference>